<keyword evidence="3" id="KW-1133">Transmembrane helix</keyword>
<dbReference type="SUPFAM" id="SSF103473">
    <property type="entry name" value="MFS general substrate transporter"/>
    <property type="match status" value="1"/>
</dbReference>
<dbReference type="Gene3D" id="1.20.1250.20">
    <property type="entry name" value="MFS general substrate transporter like domains"/>
    <property type="match status" value="1"/>
</dbReference>
<accession>A0A9P5ZS10</accession>
<dbReference type="Proteomes" id="UP000807025">
    <property type="component" value="Unassembled WGS sequence"/>
</dbReference>
<dbReference type="PROSITE" id="PS50850">
    <property type="entry name" value="MFS"/>
    <property type="match status" value="1"/>
</dbReference>
<sequence>MASGDETIARRTSSAMEEGEEREVQLQPQRQMGNPALTLSREDIRLLSLTCTGNFMDAYDYLVINPLSTMLQYELFAGDSLPPKLEGFLKSGTLIGSAIGQLLFRYLGDAFRRKAICLHLSSSFSIVSDLVMPIGYRWQSTFDSHFWDHTVPLNANCPSNSLIYLPLFRIIVGIGIGGDIPMSSSITADRTKPWKCGTVLSYIVSRQGWSSLVGSLVTIVVLAAYKHAIHDNG</sequence>
<protein>
    <submittedName>
        <fullName evidence="7">MFS general substrate transporter</fullName>
    </submittedName>
</protein>
<evidence type="ECO:0000256" key="2">
    <source>
        <dbReference type="ARBA" id="ARBA00022692"/>
    </source>
</evidence>
<dbReference type="OrthoDB" id="433512at2759"/>
<evidence type="ECO:0000256" key="1">
    <source>
        <dbReference type="ARBA" id="ARBA00004141"/>
    </source>
</evidence>
<dbReference type="GO" id="GO:0022857">
    <property type="term" value="F:transmembrane transporter activity"/>
    <property type="evidence" value="ECO:0007669"/>
    <property type="project" value="InterPro"/>
</dbReference>
<proteinExistence type="predicted"/>
<dbReference type="AlphaFoldDB" id="A0A9P5ZS10"/>
<dbReference type="GO" id="GO:0016020">
    <property type="term" value="C:membrane"/>
    <property type="evidence" value="ECO:0007669"/>
    <property type="project" value="UniProtKB-SubCell"/>
</dbReference>
<feature type="region of interest" description="Disordered" evidence="5">
    <location>
        <begin position="1"/>
        <end position="32"/>
    </location>
</feature>
<dbReference type="InterPro" id="IPR005828">
    <property type="entry name" value="MFS_sugar_transport-like"/>
</dbReference>
<comment type="subcellular location">
    <subcellularLocation>
        <location evidence="1">Membrane</location>
        <topology evidence="1">Multi-pass membrane protein</topology>
    </subcellularLocation>
</comment>
<keyword evidence="4" id="KW-0472">Membrane</keyword>
<feature type="domain" description="Major facilitator superfamily (MFS) profile" evidence="6">
    <location>
        <begin position="46"/>
        <end position="233"/>
    </location>
</feature>
<evidence type="ECO:0000256" key="4">
    <source>
        <dbReference type="ARBA" id="ARBA00023136"/>
    </source>
</evidence>
<evidence type="ECO:0000256" key="5">
    <source>
        <dbReference type="SAM" id="MobiDB-lite"/>
    </source>
</evidence>
<evidence type="ECO:0000256" key="3">
    <source>
        <dbReference type="ARBA" id="ARBA00022989"/>
    </source>
</evidence>
<organism evidence="7 8">
    <name type="scientific">Pleurotus eryngii</name>
    <name type="common">Boletus of the steppes</name>
    <dbReference type="NCBI Taxonomy" id="5323"/>
    <lineage>
        <taxon>Eukaryota</taxon>
        <taxon>Fungi</taxon>
        <taxon>Dikarya</taxon>
        <taxon>Basidiomycota</taxon>
        <taxon>Agaricomycotina</taxon>
        <taxon>Agaricomycetes</taxon>
        <taxon>Agaricomycetidae</taxon>
        <taxon>Agaricales</taxon>
        <taxon>Pleurotineae</taxon>
        <taxon>Pleurotaceae</taxon>
        <taxon>Pleurotus</taxon>
    </lineage>
</organism>
<keyword evidence="8" id="KW-1185">Reference proteome</keyword>
<evidence type="ECO:0000259" key="6">
    <source>
        <dbReference type="PROSITE" id="PS50850"/>
    </source>
</evidence>
<dbReference type="InterPro" id="IPR036259">
    <property type="entry name" value="MFS_trans_sf"/>
</dbReference>
<evidence type="ECO:0000313" key="8">
    <source>
        <dbReference type="Proteomes" id="UP000807025"/>
    </source>
</evidence>
<evidence type="ECO:0000313" key="7">
    <source>
        <dbReference type="EMBL" id="KAF9491309.1"/>
    </source>
</evidence>
<gene>
    <name evidence="7" type="ORF">BDN71DRAFT_85665</name>
</gene>
<dbReference type="EMBL" id="MU154622">
    <property type="protein sequence ID" value="KAF9491309.1"/>
    <property type="molecule type" value="Genomic_DNA"/>
</dbReference>
<reference evidence="7" key="1">
    <citation type="submission" date="2020-11" db="EMBL/GenBank/DDBJ databases">
        <authorList>
            <consortium name="DOE Joint Genome Institute"/>
            <person name="Ahrendt S."/>
            <person name="Riley R."/>
            <person name="Andreopoulos W."/>
            <person name="Labutti K."/>
            <person name="Pangilinan J."/>
            <person name="Ruiz-Duenas F.J."/>
            <person name="Barrasa J.M."/>
            <person name="Sanchez-Garcia M."/>
            <person name="Camarero S."/>
            <person name="Miyauchi S."/>
            <person name="Serrano A."/>
            <person name="Linde D."/>
            <person name="Babiker R."/>
            <person name="Drula E."/>
            <person name="Ayuso-Fernandez I."/>
            <person name="Pacheco R."/>
            <person name="Padilla G."/>
            <person name="Ferreira P."/>
            <person name="Barriuso J."/>
            <person name="Kellner H."/>
            <person name="Castanera R."/>
            <person name="Alfaro M."/>
            <person name="Ramirez L."/>
            <person name="Pisabarro A.G."/>
            <person name="Kuo A."/>
            <person name="Tritt A."/>
            <person name="Lipzen A."/>
            <person name="He G."/>
            <person name="Yan M."/>
            <person name="Ng V."/>
            <person name="Cullen D."/>
            <person name="Martin F."/>
            <person name="Rosso M.-N."/>
            <person name="Henrissat B."/>
            <person name="Hibbett D."/>
            <person name="Martinez A.T."/>
            <person name="Grigoriev I.V."/>
        </authorList>
    </citation>
    <scope>NUCLEOTIDE SEQUENCE</scope>
    <source>
        <strain evidence="7">ATCC 90797</strain>
    </source>
</reference>
<dbReference type="InterPro" id="IPR020846">
    <property type="entry name" value="MFS_dom"/>
</dbReference>
<keyword evidence="2" id="KW-0812">Transmembrane</keyword>
<name>A0A9P5ZS10_PLEER</name>
<comment type="caution">
    <text evidence="7">The sequence shown here is derived from an EMBL/GenBank/DDBJ whole genome shotgun (WGS) entry which is preliminary data.</text>
</comment>
<dbReference type="Pfam" id="PF00083">
    <property type="entry name" value="Sugar_tr"/>
    <property type="match status" value="1"/>
</dbReference>